<protein>
    <submittedName>
        <fullName evidence="8">Pheophorbide a oxygenase</fullName>
    </submittedName>
</protein>
<evidence type="ECO:0000256" key="2">
    <source>
        <dbReference type="ARBA" id="ARBA00022692"/>
    </source>
</evidence>
<feature type="compositionally biased region" description="Gly residues" evidence="6">
    <location>
        <begin position="622"/>
        <end position="640"/>
    </location>
</feature>
<sequence length="906" mass="94649">MNAAPSLKRLPLAAFPPPGQPTSDRDGAAAAAQRPAQLTRATVRLVFATRAHVSKLAAVEQELLRAAGKDARDPPSVLRGAVVRYMSQGRHRLDLVAGTAVDAQGALALRLAAFCKLVPVACLSASSPLDDDAAWEGGGGKEVAELAQALASRLPTCSEVATACCRLSLGWLWAGQLGAVKAAAQADLAGVAALLDDGVAVAAVLPCVVPPMSLPATLQKPAAAAQPKPALASPPQQQHEQEQQMPRMLAKHNKNWRTEFRAGSVKLTELVLALQRRGYVQAEQHLTTKGTKQPPAGSGQLRKAREHMPPGGALEALLLQLVADADRAEPGCWHTIGALGTMIGKHNSQWKSLAIPSATGVPKLQRLVTVLQERGHVEAEDPPQESPSGMHPAEPLEPAIPSPLVPAPEDGMASGVEVQSVLACDAADRAPGLPEPGSEDEMAASDATGRGGPAPTRRPPSAQPSASQGAQLFNWEQQWYPLGLLWVWMDPKSAAAAALRPLPLPTELQPTLGGSEASGVLLGDWYQRDLPVSAPHLLENLLDPSHVHWAHHGVIGRGTWAGPISLEQEAPITAQGGFTMRMQGQWSGRSSSGQQEAAVHRVLETEVWGDSMRDAERLNGSGANGSGANGSGANSSGGGARPVASPAAGAAAAAASGGTPAATHFVPPGLVWPDQSRLFAGYSTDALPPAARSLLQSGRLTPLLHAFQFLGDLGAHEVVDGDLIHIFRQARLGLCDQEGDEQGLRRSGESWRQAYFMPAAADRGVLLLRRWLDELAGGGPRYGLAEPGAPPPQQLVSLSRMQILDRWEQHTRVCPSCSRALSGVRTARAVLQVGATSGLAAALAVALLRALMPAPPLPSAPGSRAVAGPSLVLLLGAAALAAGVLQLALGSLELRFIGRDYRHDDK</sequence>
<proteinExistence type="predicted"/>
<feature type="region of interest" description="Disordered" evidence="6">
    <location>
        <begin position="428"/>
        <end position="468"/>
    </location>
</feature>
<dbReference type="Proteomes" id="UP000239649">
    <property type="component" value="Unassembled WGS sequence"/>
</dbReference>
<keyword evidence="2 7" id="KW-0812">Transmembrane</keyword>
<accession>A0A2P6VMG3</accession>
<feature type="transmembrane region" description="Helical" evidence="7">
    <location>
        <begin position="871"/>
        <end position="892"/>
    </location>
</feature>
<feature type="region of interest" description="Disordered" evidence="6">
    <location>
        <begin position="376"/>
        <end position="411"/>
    </location>
</feature>
<evidence type="ECO:0000313" key="9">
    <source>
        <dbReference type="Proteomes" id="UP000239649"/>
    </source>
</evidence>
<keyword evidence="4" id="KW-0560">Oxidoreductase</keyword>
<reference evidence="8 9" key="1">
    <citation type="journal article" date="2018" name="Plant J.">
        <title>Genome sequences of Chlorella sorokiniana UTEX 1602 and Micractinium conductrix SAG 241.80: implications to maltose excretion by a green alga.</title>
        <authorList>
            <person name="Arriola M.B."/>
            <person name="Velmurugan N."/>
            <person name="Zhang Y."/>
            <person name="Plunkett M.H."/>
            <person name="Hondzo H."/>
            <person name="Barney B.M."/>
        </authorList>
    </citation>
    <scope>NUCLEOTIDE SEQUENCE [LARGE SCALE GENOMIC DNA]</scope>
    <source>
        <strain evidence="8 9">SAG 241.80</strain>
    </source>
</reference>
<feature type="region of interest" description="Disordered" evidence="6">
    <location>
        <begin position="220"/>
        <end position="246"/>
    </location>
</feature>
<name>A0A2P6VMG3_9CHLO</name>
<dbReference type="GO" id="GO:0016020">
    <property type="term" value="C:membrane"/>
    <property type="evidence" value="ECO:0007669"/>
    <property type="project" value="UniProtKB-SubCell"/>
</dbReference>
<evidence type="ECO:0000313" key="8">
    <source>
        <dbReference type="EMBL" id="PSC75292.1"/>
    </source>
</evidence>
<keyword evidence="3 7" id="KW-1133">Transmembrane helix</keyword>
<evidence type="ECO:0000256" key="5">
    <source>
        <dbReference type="ARBA" id="ARBA00023136"/>
    </source>
</evidence>
<evidence type="ECO:0000256" key="7">
    <source>
        <dbReference type="SAM" id="Phobius"/>
    </source>
</evidence>
<feature type="region of interest" description="Disordered" evidence="6">
    <location>
        <begin position="1"/>
        <end position="33"/>
    </location>
</feature>
<dbReference type="PANTHER" id="PTHR21266:SF32">
    <property type="entry name" value="CHOLESTEROL 7-DESATURASE NVD"/>
    <property type="match status" value="1"/>
</dbReference>
<organism evidence="8 9">
    <name type="scientific">Micractinium conductrix</name>
    <dbReference type="NCBI Taxonomy" id="554055"/>
    <lineage>
        <taxon>Eukaryota</taxon>
        <taxon>Viridiplantae</taxon>
        <taxon>Chlorophyta</taxon>
        <taxon>core chlorophytes</taxon>
        <taxon>Trebouxiophyceae</taxon>
        <taxon>Chlorellales</taxon>
        <taxon>Chlorellaceae</taxon>
        <taxon>Chlorella clade</taxon>
        <taxon>Micractinium</taxon>
    </lineage>
</organism>
<keyword evidence="9" id="KW-1185">Reference proteome</keyword>
<dbReference type="PANTHER" id="PTHR21266">
    <property type="entry name" value="IRON-SULFUR DOMAIN CONTAINING PROTEIN"/>
    <property type="match status" value="1"/>
</dbReference>
<comment type="subcellular location">
    <subcellularLocation>
        <location evidence="1">Membrane</location>
    </subcellularLocation>
</comment>
<feature type="region of interest" description="Disordered" evidence="6">
    <location>
        <begin position="611"/>
        <end position="644"/>
    </location>
</feature>
<evidence type="ECO:0000256" key="4">
    <source>
        <dbReference type="ARBA" id="ARBA00023002"/>
    </source>
</evidence>
<gene>
    <name evidence="8" type="ORF">C2E20_1158</name>
</gene>
<dbReference type="AlphaFoldDB" id="A0A2P6VMG3"/>
<evidence type="ECO:0000256" key="3">
    <source>
        <dbReference type="ARBA" id="ARBA00022989"/>
    </source>
</evidence>
<feature type="region of interest" description="Disordered" evidence="6">
    <location>
        <begin position="285"/>
        <end position="305"/>
    </location>
</feature>
<dbReference type="GO" id="GO:0005737">
    <property type="term" value="C:cytoplasm"/>
    <property type="evidence" value="ECO:0007669"/>
    <property type="project" value="TreeGrafter"/>
</dbReference>
<dbReference type="OrthoDB" id="426882at2759"/>
<dbReference type="EMBL" id="LHPF02000002">
    <property type="protein sequence ID" value="PSC75292.1"/>
    <property type="molecule type" value="Genomic_DNA"/>
</dbReference>
<dbReference type="InterPro" id="IPR050584">
    <property type="entry name" value="Cholesterol_7-desaturase"/>
</dbReference>
<evidence type="ECO:0000256" key="1">
    <source>
        <dbReference type="ARBA" id="ARBA00004370"/>
    </source>
</evidence>
<dbReference type="SUPFAM" id="SSF55961">
    <property type="entry name" value="Bet v1-like"/>
    <property type="match status" value="1"/>
</dbReference>
<keyword evidence="5 7" id="KW-0472">Membrane</keyword>
<evidence type="ECO:0000256" key="6">
    <source>
        <dbReference type="SAM" id="MobiDB-lite"/>
    </source>
</evidence>
<comment type="caution">
    <text evidence="8">The sequence shown here is derived from an EMBL/GenBank/DDBJ whole genome shotgun (WGS) entry which is preliminary data.</text>
</comment>
<dbReference type="GO" id="GO:0016491">
    <property type="term" value="F:oxidoreductase activity"/>
    <property type="evidence" value="ECO:0007669"/>
    <property type="project" value="UniProtKB-KW"/>
</dbReference>
<feature type="compositionally biased region" description="Low complexity" evidence="6">
    <location>
        <begin position="220"/>
        <end position="238"/>
    </location>
</feature>